<name>A0A834WWZ1_9FABA</name>
<dbReference type="EMBL" id="JAAIUW010000004">
    <property type="protein sequence ID" value="KAF7833902.1"/>
    <property type="molecule type" value="Genomic_DNA"/>
</dbReference>
<proteinExistence type="predicted"/>
<keyword evidence="3" id="KW-1185">Reference proteome</keyword>
<feature type="compositionally biased region" description="Acidic residues" evidence="1">
    <location>
        <begin position="221"/>
        <end position="233"/>
    </location>
</feature>
<feature type="region of interest" description="Disordered" evidence="1">
    <location>
        <begin position="64"/>
        <end position="85"/>
    </location>
</feature>
<feature type="compositionally biased region" description="Basic residues" evidence="1">
    <location>
        <begin position="71"/>
        <end position="82"/>
    </location>
</feature>
<evidence type="ECO:0000313" key="3">
    <source>
        <dbReference type="Proteomes" id="UP000634136"/>
    </source>
</evidence>
<reference evidence="2" key="1">
    <citation type="submission" date="2020-09" db="EMBL/GenBank/DDBJ databases">
        <title>Genome-Enabled Discovery of Anthraquinone Biosynthesis in Senna tora.</title>
        <authorList>
            <person name="Kang S.-H."/>
            <person name="Pandey R.P."/>
            <person name="Lee C.-M."/>
            <person name="Sim J.-S."/>
            <person name="Jeong J.-T."/>
            <person name="Choi B.-S."/>
            <person name="Jung M."/>
            <person name="Ginzburg D."/>
            <person name="Zhao K."/>
            <person name="Won S.Y."/>
            <person name="Oh T.-J."/>
            <person name="Yu Y."/>
            <person name="Kim N.-H."/>
            <person name="Lee O.R."/>
            <person name="Lee T.-H."/>
            <person name="Bashyal P."/>
            <person name="Kim T.-S."/>
            <person name="Lee W.-H."/>
            <person name="Kawkins C."/>
            <person name="Kim C.-K."/>
            <person name="Kim J.S."/>
            <person name="Ahn B.O."/>
            <person name="Rhee S.Y."/>
            <person name="Sohng J.K."/>
        </authorList>
    </citation>
    <scope>NUCLEOTIDE SEQUENCE</scope>
    <source>
        <tissue evidence="2">Leaf</tissue>
    </source>
</reference>
<comment type="caution">
    <text evidence="2">The sequence shown here is derived from an EMBL/GenBank/DDBJ whole genome shotgun (WGS) entry which is preliminary data.</text>
</comment>
<feature type="compositionally biased region" description="Gly residues" evidence="1">
    <location>
        <begin position="265"/>
        <end position="278"/>
    </location>
</feature>
<feature type="region of interest" description="Disordered" evidence="1">
    <location>
        <begin position="192"/>
        <end position="311"/>
    </location>
</feature>
<feature type="compositionally biased region" description="Gly residues" evidence="1">
    <location>
        <begin position="194"/>
        <end position="207"/>
    </location>
</feature>
<accession>A0A834WWZ1</accession>
<sequence>MRNEEQRDQGGRDTHTKIEKERFKSMRFLLDCVTCCGFGYGAPRSPVCITPSAFSRNLCDERNSLVSRPPPSRRRRRRKQRGRLYSTPDWKPSLGSICEDDVVPQRCDSVKSERGGKRKTADAAVHYRVNNIDYVFSAMLHVSRYLQRKLKQKRRYRKRRHLCYRIEHNIHVEIGLEVDDVQAQADAVGEALSVGGGDGGHELGGLGDSASDEVPSGGFGDEGDDEEEEEEGGDGGGDVESAPLGEDVGDGGEEGDAGGEEVEGGHAGGASLGGAHGLGGEDEGAEADAAGAEAGEEAEEEVGGVVRRESR</sequence>
<dbReference type="Proteomes" id="UP000634136">
    <property type="component" value="Unassembled WGS sequence"/>
</dbReference>
<organism evidence="2 3">
    <name type="scientific">Senna tora</name>
    <dbReference type="NCBI Taxonomy" id="362788"/>
    <lineage>
        <taxon>Eukaryota</taxon>
        <taxon>Viridiplantae</taxon>
        <taxon>Streptophyta</taxon>
        <taxon>Embryophyta</taxon>
        <taxon>Tracheophyta</taxon>
        <taxon>Spermatophyta</taxon>
        <taxon>Magnoliopsida</taxon>
        <taxon>eudicotyledons</taxon>
        <taxon>Gunneridae</taxon>
        <taxon>Pentapetalae</taxon>
        <taxon>rosids</taxon>
        <taxon>fabids</taxon>
        <taxon>Fabales</taxon>
        <taxon>Fabaceae</taxon>
        <taxon>Caesalpinioideae</taxon>
        <taxon>Cassia clade</taxon>
        <taxon>Senna</taxon>
    </lineage>
</organism>
<gene>
    <name evidence="2" type="ORF">G2W53_008761</name>
</gene>
<protein>
    <submittedName>
        <fullName evidence="2">Uncharacterized protein</fullName>
    </submittedName>
</protein>
<evidence type="ECO:0000313" key="2">
    <source>
        <dbReference type="EMBL" id="KAF7833902.1"/>
    </source>
</evidence>
<dbReference type="PANTHER" id="PTHR35318">
    <property type="entry name" value="BNAA10G08410D PROTEIN"/>
    <property type="match status" value="1"/>
</dbReference>
<dbReference type="AlphaFoldDB" id="A0A834WWZ1"/>
<feature type="compositionally biased region" description="Acidic residues" evidence="1">
    <location>
        <begin position="247"/>
        <end position="262"/>
    </location>
</feature>
<dbReference type="PANTHER" id="PTHR35318:SF2">
    <property type="entry name" value="OS08G0138900 PROTEIN"/>
    <property type="match status" value="1"/>
</dbReference>
<evidence type="ECO:0000256" key="1">
    <source>
        <dbReference type="SAM" id="MobiDB-lite"/>
    </source>
</evidence>